<dbReference type="InterPro" id="IPR007219">
    <property type="entry name" value="XnlR_reg_dom"/>
</dbReference>
<dbReference type="GO" id="GO:0008270">
    <property type="term" value="F:zinc ion binding"/>
    <property type="evidence" value="ECO:0007669"/>
    <property type="project" value="InterPro"/>
</dbReference>
<evidence type="ECO:0000256" key="1">
    <source>
        <dbReference type="ARBA" id="ARBA00004123"/>
    </source>
</evidence>
<dbReference type="PROSITE" id="PS50053">
    <property type="entry name" value="UBIQUITIN_2"/>
    <property type="match status" value="1"/>
</dbReference>
<evidence type="ECO:0000256" key="10">
    <source>
        <dbReference type="SAM" id="MobiDB-lite"/>
    </source>
</evidence>
<keyword evidence="14" id="KW-1185">Reference proteome</keyword>
<dbReference type="Pfam" id="PF04082">
    <property type="entry name" value="Fungal_trans"/>
    <property type="match status" value="1"/>
</dbReference>
<feature type="region of interest" description="Disordered" evidence="10">
    <location>
        <begin position="1"/>
        <end position="42"/>
    </location>
</feature>
<evidence type="ECO:0000313" key="13">
    <source>
        <dbReference type="EMBL" id="KAF7717106.1"/>
    </source>
</evidence>
<evidence type="ECO:0000259" key="11">
    <source>
        <dbReference type="PROSITE" id="PS50048"/>
    </source>
</evidence>
<dbReference type="Gene3D" id="4.10.240.10">
    <property type="entry name" value="Zn(2)-C6 fungal-type DNA-binding domain"/>
    <property type="match status" value="1"/>
</dbReference>
<dbReference type="InterPro" id="IPR052783">
    <property type="entry name" value="Metabolic/Drug-Res_Regulator"/>
</dbReference>
<comment type="subcellular location">
    <subcellularLocation>
        <location evidence="1">Nucleus</location>
    </subcellularLocation>
</comment>
<dbReference type="GO" id="GO:0000981">
    <property type="term" value="F:DNA-binding transcription factor activity, RNA polymerase II-specific"/>
    <property type="evidence" value="ECO:0007669"/>
    <property type="project" value="InterPro"/>
</dbReference>
<dbReference type="InterPro" id="IPR000626">
    <property type="entry name" value="Ubiquitin-like_dom"/>
</dbReference>
<keyword evidence="9" id="KW-0539">Nucleus</keyword>
<dbReference type="AlphaFoldDB" id="A0A8J8WKR2"/>
<dbReference type="PANTHER" id="PTHR47655">
    <property type="entry name" value="QUINIC ACID UTILIZATION ACTIVATOR"/>
    <property type="match status" value="1"/>
</dbReference>
<feature type="region of interest" description="Disordered" evidence="10">
    <location>
        <begin position="671"/>
        <end position="720"/>
    </location>
</feature>
<protein>
    <submittedName>
        <fullName evidence="13">Quinic acid utilization activator</fullName>
    </submittedName>
</protein>
<evidence type="ECO:0000313" key="14">
    <source>
        <dbReference type="Proteomes" id="UP000631181"/>
    </source>
</evidence>
<dbReference type="PROSITE" id="PS00463">
    <property type="entry name" value="ZN2_CY6_FUNGAL_1"/>
    <property type="match status" value="1"/>
</dbReference>
<dbReference type="GO" id="GO:0003677">
    <property type="term" value="F:DNA binding"/>
    <property type="evidence" value="ECO:0007669"/>
    <property type="project" value="UniProtKB-KW"/>
</dbReference>
<proteinExistence type="predicted"/>
<name>A0A8J8WKR2_9EURO</name>
<dbReference type="GO" id="GO:0006351">
    <property type="term" value="P:DNA-templated transcription"/>
    <property type="evidence" value="ECO:0007669"/>
    <property type="project" value="InterPro"/>
</dbReference>
<keyword evidence="7" id="KW-0010">Activator</keyword>
<dbReference type="CDD" id="cd12148">
    <property type="entry name" value="fungal_TF_MHR"/>
    <property type="match status" value="1"/>
</dbReference>
<feature type="region of interest" description="Disordered" evidence="10">
    <location>
        <begin position="204"/>
        <end position="239"/>
    </location>
</feature>
<evidence type="ECO:0000256" key="6">
    <source>
        <dbReference type="ARBA" id="ARBA00023125"/>
    </source>
</evidence>
<dbReference type="EMBL" id="WIWV01000031">
    <property type="protein sequence ID" value="KAF7717106.1"/>
    <property type="molecule type" value="Genomic_DNA"/>
</dbReference>
<feature type="domain" description="Zn(2)-C6 fungal-type" evidence="11">
    <location>
        <begin position="45"/>
        <end position="75"/>
    </location>
</feature>
<evidence type="ECO:0000256" key="7">
    <source>
        <dbReference type="ARBA" id="ARBA00023159"/>
    </source>
</evidence>
<dbReference type="GO" id="GO:0005634">
    <property type="term" value="C:nucleus"/>
    <property type="evidence" value="ECO:0007669"/>
    <property type="project" value="UniProtKB-SubCell"/>
</dbReference>
<comment type="caution">
    <text evidence="13">The sequence shown here is derived from an EMBL/GenBank/DDBJ whole genome shotgun (WGS) entry which is preliminary data.</text>
</comment>
<feature type="compositionally biased region" description="Polar residues" evidence="10">
    <location>
        <begin position="679"/>
        <end position="691"/>
    </location>
</feature>
<organism evidence="13 14">
    <name type="scientific">Penicillium ucsense</name>
    <dbReference type="NCBI Taxonomy" id="2839758"/>
    <lineage>
        <taxon>Eukaryota</taxon>
        <taxon>Fungi</taxon>
        <taxon>Dikarya</taxon>
        <taxon>Ascomycota</taxon>
        <taxon>Pezizomycotina</taxon>
        <taxon>Eurotiomycetes</taxon>
        <taxon>Eurotiomycetidae</taxon>
        <taxon>Eurotiales</taxon>
        <taxon>Aspergillaceae</taxon>
        <taxon>Penicillium</taxon>
    </lineage>
</organism>
<dbReference type="FunFam" id="4.10.240.10:FF:000005">
    <property type="entry name" value="Quinic acid utilization activator"/>
    <property type="match status" value="1"/>
</dbReference>
<evidence type="ECO:0000256" key="3">
    <source>
        <dbReference type="ARBA" id="ARBA00022833"/>
    </source>
</evidence>
<dbReference type="PROSITE" id="PS50048">
    <property type="entry name" value="ZN2_CY6_FUNGAL_2"/>
    <property type="match status" value="1"/>
</dbReference>
<dbReference type="SMART" id="SM00066">
    <property type="entry name" value="GAL4"/>
    <property type="match status" value="1"/>
</dbReference>
<feature type="compositionally biased region" description="Polar residues" evidence="10">
    <location>
        <begin position="1"/>
        <end position="12"/>
    </location>
</feature>
<dbReference type="GO" id="GO:0045944">
    <property type="term" value="P:positive regulation of transcription by RNA polymerase II"/>
    <property type="evidence" value="ECO:0007669"/>
    <property type="project" value="TreeGrafter"/>
</dbReference>
<evidence type="ECO:0000259" key="12">
    <source>
        <dbReference type="PROSITE" id="PS50053"/>
    </source>
</evidence>
<accession>A0A8J8WKR2</accession>
<keyword evidence="3" id="KW-0862">Zinc</keyword>
<dbReference type="Proteomes" id="UP000631181">
    <property type="component" value="Unassembled WGS sequence"/>
</dbReference>
<dbReference type="SMART" id="SM00906">
    <property type="entry name" value="Fungal_trans"/>
    <property type="match status" value="1"/>
</dbReference>
<keyword evidence="4" id="KW-0672">Quinate metabolism</keyword>
<sequence>MTSEPRQVTGPNGKTKRRLNDADNESKANTPQESALPKRQRVSRACDNCRSKKDKCDGAQPVCSTCALLGRQCTYKANPKKRGLPTGYIRSLELLWGLVFQKIPGSEDVMRALMRSTDLLGRLAAMGKDAEGSDTLHASFKNSALLRDIERMLVVLEQPEEDKERLTCPPSDAGTPLDIDRVLASAEAQEWHIPEGIDRLHSLPGAISPSCASQQTPAGGSRSHRTQEAAVQTESSRSEPSLSYAHFNLRGLSTRSSQQDFELPSNVWSLLDVYFTYTQCWFPILEKHDMLRIAYQYAEGPLSMSSDLRGSGDHAALWAVLALASFQDGANNSTHTPSVQSRPRNATQLSRIARSLIPAEACVQELGHVQALLILSLISLGQQRWTTAWMLIGQAIRSAQLLGLDQPSPRSAFHNSAKSPGRTQHVFLGCFLLETLIAEHMSQRPSLRREDLTRVGAIGEDGLEEWHPWEDPTGFRSKHSFQPSMQRGPIHALSTFNRLLSLISILNELCFLKQDPTASRAHFESLDVQLQRWVTSLPKGFRVNMSNRHSSPPSPHFFNLEVLYQSTVTSLSLQIASRQGDNNHIIRLQHTGKAIESSRTLLELLQFFMETFSYGATTPLFGIAVSRCLTDSASQVAPGVHDSDLRSSIGSLNSHLRQLWIASDSYDGTAAGGSESQKDVFSSETQALQHHSTAHAPTPQDLVPATSLFPDLNDHSHRPPDFPLLGSWSRNAQSTNENCNPFQTPRPSMASMGGVAEASTQADQFNGGALPAGSPISQSQRSSLNYQSALPYGGQYPAYDNPSSFNHNPFIEVDRHETARRQTSQRIAPDLDALFDELASLDGADRQSYGAIPAGPNATITAGHTTFFRAAGDSWPWGNTTEMTTYIACIWTHTLLCMYRSTAWAGLKTAADL</sequence>
<dbReference type="PANTHER" id="PTHR47655:SF2">
    <property type="entry name" value="QUINIC ACID UTILIZATION ACTIVATOR"/>
    <property type="match status" value="1"/>
</dbReference>
<dbReference type="CDD" id="cd00067">
    <property type="entry name" value="GAL4"/>
    <property type="match status" value="1"/>
</dbReference>
<keyword evidence="2" id="KW-0479">Metal-binding</keyword>
<dbReference type="InterPro" id="IPR001138">
    <property type="entry name" value="Zn2Cys6_DnaBD"/>
</dbReference>
<dbReference type="Pfam" id="PF00172">
    <property type="entry name" value="Zn_clus"/>
    <property type="match status" value="1"/>
</dbReference>
<evidence type="ECO:0000256" key="9">
    <source>
        <dbReference type="ARBA" id="ARBA00023242"/>
    </source>
</evidence>
<evidence type="ECO:0000256" key="4">
    <source>
        <dbReference type="ARBA" id="ARBA00022911"/>
    </source>
</evidence>
<reference evidence="13" key="1">
    <citation type="journal article" date="2020" name="Front. Microbiol.">
        <title>Gene regulatory networks of Penicillium echinulatum 2HH and Penicillium oxalicum 114-2 inferred by a computational biology approach.</title>
        <authorList>
            <person name="Lenz A.R."/>
            <person name="Galan-Vasquez E."/>
            <person name="Balbinot E."/>
            <person name="De Abreu F.P."/>
            <person name="De Oliveira N.S."/>
            <person name="Da Rosa L.O."/>
            <person name="De Avila E Silva S."/>
            <person name="Camassola M."/>
            <person name="Dillon A.J.P."/>
            <person name="Perez-Rueda E."/>
        </authorList>
    </citation>
    <scope>NUCLEOTIDE SEQUENCE</scope>
    <source>
        <strain evidence="13">S1M29</strain>
    </source>
</reference>
<dbReference type="OrthoDB" id="3364175at2759"/>
<keyword evidence="5" id="KW-0805">Transcription regulation</keyword>
<feature type="domain" description="Ubiquitin-like" evidence="12">
    <location>
        <begin position="541"/>
        <end position="604"/>
    </location>
</feature>
<evidence type="ECO:0000256" key="2">
    <source>
        <dbReference type="ARBA" id="ARBA00022723"/>
    </source>
</evidence>
<gene>
    <name evidence="13" type="ORF">PECM_004287</name>
</gene>
<keyword evidence="8" id="KW-0804">Transcription</keyword>
<feature type="compositionally biased region" description="Polar residues" evidence="10">
    <location>
        <begin position="229"/>
        <end position="239"/>
    </location>
</feature>
<keyword evidence="6" id="KW-0238">DNA-binding</keyword>
<dbReference type="InterPro" id="IPR036864">
    <property type="entry name" value="Zn2-C6_fun-type_DNA-bd_sf"/>
</dbReference>
<evidence type="ECO:0000256" key="5">
    <source>
        <dbReference type="ARBA" id="ARBA00023015"/>
    </source>
</evidence>
<dbReference type="SUPFAM" id="SSF57701">
    <property type="entry name" value="Zn2/Cys6 DNA-binding domain"/>
    <property type="match status" value="1"/>
</dbReference>
<evidence type="ECO:0000256" key="8">
    <source>
        <dbReference type="ARBA" id="ARBA00023163"/>
    </source>
</evidence>